<organism evidence="3">
    <name type="scientific">marine sediment metagenome</name>
    <dbReference type="NCBI Taxonomy" id="412755"/>
    <lineage>
        <taxon>unclassified sequences</taxon>
        <taxon>metagenomes</taxon>
        <taxon>ecological metagenomes</taxon>
    </lineage>
</organism>
<dbReference type="Pfam" id="PF00248">
    <property type="entry name" value="Aldo_ket_red"/>
    <property type="match status" value="1"/>
</dbReference>
<feature type="domain" description="NADP-dependent oxidoreductase" evidence="2">
    <location>
        <begin position="57"/>
        <end position="178"/>
    </location>
</feature>
<proteinExistence type="predicted"/>
<evidence type="ECO:0000313" key="3">
    <source>
        <dbReference type="EMBL" id="GAG03292.1"/>
    </source>
</evidence>
<dbReference type="EMBL" id="BARS01026676">
    <property type="protein sequence ID" value="GAG03292.1"/>
    <property type="molecule type" value="Genomic_DNA"/>
</dbReference>
<evidence type="ECO:0000259" key="2">
    <source>
        <dbReference type="Pfam" id="PF00248"/>
    </source>
</evidence>
<dbReference type="SUPFAM" id="SSF51430">
    <property type="entry name" value="NAD(P)-linked oxidoreductase"/>
    <property type="match status" value="1"/>
</dbReference>
<reference evidence="3" key="1">
    <citation type="journal article" date="2014" name="Front. Microbiol.">
        <title>High frequency of phylogenetically diverse reductive dehalogenase-homologous genes in deep subseafloor sedimentary metagenomes.</title>
        <authorList>
            <person name="Kawai M."/>
            <person name="Futagami T."/>
            <person name="Toyoda A."/>
            <person name="Takaki Y."/>
            <person name="Nishi S."/>
            <person name="Hori S."/>
            <person name="Arai W."/>
            <person name="Tsubouchi T."/>
            <person name="Morono Y."/>
            <person name="Uchiyama I."/>
            <person name="Ito T."/>
            <person name="Fujiyama A."/>
            <person name="Inagaki F."/>
            <person name="Takami H."/>
        </authorList>
    </citation>
    <scope>NUCLEOTIDE SEQUENCE</scope>
    <source>
        <strain evidence="3">Expedition CK06-06</strain>
    </source>
</reference>
<dbReference type="InterPro" id="IPR036812">
    <property type="entry name" value="NAD(P)_OxRdtase_dom_sf"/>
</dbReference>
<gene>
    <name evidence="3" type="ORF">S01H1_42017</name>
</gene>
<evidence type="ECO:0000256" key="1">
    <source>
        <dbReference type="SAM" id="MobiDB-lite"/>
    </source>
</evidence>
<sequence length="195" mass="21878">MKNVGVVGLGSVFTSAKATADTNVPKKEQKPKLPQTPKRKLGKTGIDVPCLALGGDFNFIDNQVMLRKALEWGVSYWDTAHWYAKGNSERGIGKFLAKNPQIRKELFIVTKASGAENAEDVEKRLQTSLKRMNTEYIDLYFGVHMLSDPARLTDELKQWANSAKKRKLIRFFGFSTHKNMAQCLTAAAKLDWIDA</sequence>
<protein>
    <recommendedName>
        <fullName evidence="2">NADP-dependent oxidoreductase domain-containing protein</fullName>
    </recommendedName>
</protein>
<dbReference type="InterPro" id="IPR053135">
    <property type="entry name" value="AKR2_Oxidoreductase"/>
</dbReference>
<name>X0UVR0_9ZZZZ</name>
<comment type="caution">
    <text evidence="3">The sequence shown here is derived from an EMBL/GenBank/DDBJ whole genome shotgun (WGS) entry which is preliminary data.</text>
</comment>
<accession>X0UVR0</accession>
<dbReference type="AlphaFoldDB" id="X0UVR0"/>
<dbReference type="PANTHER" id="PTHR43312">
    <property type="entry name" value="D-THREO-ALDOSE 1-DEHYDROGENASE"/>
    <property type="match status" value="1"/>
</dbReference>
<dbReference type="PANTHER" id="PTHR43312:SF1">
    <property type="entry name" value="NADP-DEPENDENT OXIDOREDUCTASE DOMAIN-CONTAINING PROTEIN"/>
    <property type="match status" value="1"/>
</dbReference>
<feature type="non-terminal residue" evidence="3">
    <location>
        <position position="195"/>
    </location>
</feature>
<dbReference type="Gene3D" id="3.20.20.100">
    <property type="entry name" value="NADP-dependent oxidoreductase domain"/>
    <property type="match status" value="1"/>
</dbReference>
<dbReference type="InterPro" id="IPR023210">
    <property type="entry name" value="NADP_OxRdtase_dom"/>
</dbReference>
<feature type="region of interest" description="Disordered" evidence="1">
    <location>
        <begin position="20"/>
        <end position="41"/>
    </location>
</feature>